<proteinExistence type="inferred from homology"/>
<name>K1R713_MAGGI</name>
<dbReference type="GO" id="GO:0042277">
    <property type="term" value="F:peptide binding"/>
    <property type="evidence" value="ECO:0007669"/>
    <property type="project" value="TreeGrafter"/>
</dbReference>
<protein>
    <submittedName>
        <fullName evidence="3">Leucyl-cystinyl aminopeptidase</fullName>
    </submittedName>
</protein>
<dbReference type="GO" id="GO:0008270">
    <property type="term" value="F:zinc ion binding"/>
    <property type="evidence" value="ECO:0007669"/>
    <property type="project" value="TreeGrafter"/>
</dbReference>
<dbReference type="AlphaFoldDB" id="K1R713"/>
<organism evidence="3">
    <name type="scientific">Magallana gigas</name>
    <name type="common">Pacific oyster</name>
    <name type="synonym">Crassostrea gigas</name>
    <dbReference type="NCBI Taxonomy" id="29159"/>
    <lineage>
        <taxon>Eukaryota</taxon>
        <taxon>Metazoa</taxon>
        <taxon>Spiralia</taxon>
        <taxon>Lophotrochozoa</taxon>
        <taxon>Mollusca</taxon>
        <taxon>Bivalvia</taxon>
        <taxon>Autobranchia</taxon>
        <taxon>Pteriomorphia</taxon>
        <taxon>Ostreida</taxon>
        <taxon>Ostreoidea</taxon>
        <taxon>Ostreidae</taxon>
        <taxon>Magallana</taxon>
    </lineage>
</organism>
<dbReference type="PANTHER" id="PTHR11533">
    <property type="entry name" value="PROTEASE M1 ZINC METALLOPROTEASE"/>
    <property type="match status" value="1"/>
</dbReference>
<dbReference type="PANTHER" id="PTHR11533:SF299">
    <property type="entry name" value="AMINOPEPTIDASE"/>
    <property type="match status" value="1"/>
</dbReference>
<dbReference type="GO" id="GO:0005737">
    <property type="term" value="C:cytoplasm"/>
    <property type="evidence" value="ECO:0007669"/>
    <property type="project" value="TreeGrafter"/>
</dbReference>
<dbReference type="InParanoid" id="K1R713"/>
<evidence type="ECO:0000313" key="3">
    <source>
        <dbReference type="EMBL" id="EKC29786.1"/>
    </source>
</evidence>
<evidence type="ECO:0000259" key="2">
    <source>
        <dbReference type="Pfam" id="PF11838"/>
    </source>
</evidence>
<dbReference type="Pfam" id="PF11838">
    <property type="entry name" value="ERAP1_C"/>
    <property type="match status" value="1"/>
</dbReference>
<dbReference type="InterPro" id="IPR024571">
    <property type="entry name" value="ERAP1-like_C_dom"/>
</dbReference>
<feature type="domain" description="ERAP1-like C-terminal" evidence="2">
    <location>
        <begin position="6"/>
        <end position="129"/>
    </location>
</feature>
<keyword evidence="3" id="KW-0031">Aminopeptidase</keyword>
<dbReference type="HOGENOM" id="CLU_1385389_0_0_1"/>
<dbReference type="Gene3D" id="1.25.50.20">
    <property type="match status" value="2"/>
</dbReference>
<dbReference type="InterPro" id="IPR050344">
    <property type="entry name" value="Peptidase_M1_aminopeptidases"/>
</dbReference>
<evidence type="ECO:0000256" key="1">
    <source>
        <dbReference type="ARBA" id="ARBA00010136"/>
    </source>
</evidence>
<accession>K1R713</accession>
<dbReference type="GO" id="GO:0006508">
    <property type="term" value="P:proteolysis"/>
    <property type="evidence" value="ECO:0007669"/>
    <property type="project" value="TreeGrafter"/>
</dbReference>
<dbReference type="GO" id="GO:0016020">
    <property type="term" value="C:membrane"/>
    <property type="evidence" value="ECO:0007669"/>
    <property type="project" value="TreeGrafter"/>
</dbReference>
<keyword evidence="3" id="KW-0378">Hydrolase</keyword>
<reference evidence="3" key="1">
    <citation type="journal article" date="2012" name="Nature">
        <title>The oyster genome reveals stress adaptation and complexity of shell formation.</title>
        <authorList>
            <person name="Zhang G."/>
            <person name="Fang X."/>
            <person name="Guo X."/>
            <person name="Li L."/>
            <person name="Luo R."/>
            <person name="Xu F."/>
            <person name="Yang P."/>
            <person name="Zhang L."/>
            <person name="Wang X."/>
            <person name="Qi H."/>
            <person name="Xiong Z."/>
            <person name="Que H."/>
            <person name="Xie Y."/>
            <person name="Holland P.W."/>
            <person name="Paps J."/>
            <person name="Zhu Y."/>
            <person name="Wu F."/>
            <person name="Chen Y."/>
            <person name="Wang J."/>
            <person name="Peng C."/>
            <person name="Meng J."/>
            <person name="Yang L."/>
            <person name="Liu J."/>
            <person name="Wen B."/>
            <person name="Zhang N."/>
            <person name="Huang Z."/>
            <person name="Zhu Q."/>
            <person name="Feng Y."/>
            <person name="Mount A."/>
            <person name="Hedgecock D."/>
            <person name="Xu Z."/>
            <person name="Liu Y."/>
            <person name="Domazet-Loso T."/>
            <person name="Du Y."/>
            <person name="Sun X."/>
            <person name="Zhang S."/>
            <person name="Liu B."/>
            <person name="Cheng P."/>
            <person name="Jiang X."/>
            <person name="Li J."/>
            <person name="Fan D."/>
            <person name="Wang W."/>
            <person name="Fu W."/>
            <person name="Wang T."/>
            <person name="Wang B."/>
            <person name="Zhang J."/>
            <person name="Peng Z."/>
            <person name="Li Y."/>
            <person name="Li N."/>
            <person name="Wang J."/>
            <person name="Chen M."/>
            <person name="He Y."/>
            <person name="Tan F."/>
            <person name="Song X."/>
            <person name="Zheng Q."/>
            <person name="Huang R."/>
            <person name="Yang H."/>
            <person name="Du X."/>
            <person name="Chen L."/>
            <person name="Yang M."/>
            <person name="Gaffney P.M."/>
            <person name="Wang S."/>
            <person name="Luo L."/>
            <person name="She Z."/>
            <person name="Ming Y."/>
            <person name="Huang W."/>
            <person name="Zhang S."/>
            <person name="Huang B."/>
            <person name="Zhang Y."/>
            <person name="Qu T."/>
            <person name="Ni P."/>
            <person name="Miao G."/>
            <person name="Wang J."/>
            <person name="Wang Q."/>
            <person name="Steinberg C.E."/>
            <person name="Wang H."/>
            <person name="Li N."/>
            <person name="Qian L."/>
            <person name="Zhang G."/>
            <person name="Li Y."/>
            <person name="Yang H."/>
            <person name="Liu X."/>
            <person name="Wang J."/>
            <person name="Yin Y."/>
            <person name="Wang J."/>
        </authorList>
    </citation>
    <scope>NUCLEOTIDE SEQUENCE [LARGE SCALE GENOMIC DNA]</scope>
    <source>
        <strain evidence="3">05x7-T-G4-1.051#20</strain>
    </source>
</reference>
<dbReference type="GO" id="GO:0005615">
    <property type="term" value="C:extracellular space"/>
    <property type="evidence" value="ECO:0007669"/>
    <property type="project" value="TreeGrafter"/>
</dbReference>
<dbReference type="GO" id="GO:0043171">
    <property type="term" value="P:peptide catabolic process"/>
    <property type="evidence" value="ECO:0007669"/>
    <property type="project" value="TreeGrafter"/>
</dbReference>
<gene>
    <name evidence="3" type="ORF">CGI_10007971</name>
</gene>
<sequence>MTVIFLQKYVLKLMKKQMTRLGWKKEGDYLTRRLQSLLISVAVSYGDVNTVKEATDRFNQWMQNTDNIDPELQGRIFDAGIMYGSEKEWTFVKSQYLTVLVPSKRSQLMKALAKSRDDSLLSRFGDVSFTLTDIIKDSTSEFSTPFDLEEVQQFFKEHDAGPGTRAVQIASENIQMNIQWLEQNGQTVQHWLQRNSE</sequence>
<dbReference type="GO" id="GO:0070006">
    <property type="term" value="F:metalloaminopeptidase activity"/>
    <property type="evidence" value="ECO:0007669"/>
    <property type="project" value="TreeGrafter"/>
</dbReference>
<dbReference type="EMBL" id="JH819028">
    <property type="protein sequence ID" value="EKC29786.1"/>
    <property type="molecule type" value="Genomic_DNA"/>
</dbReference>
<keyword evidence="3" id="KW-0645">Protease</keyword>
<comment type="similarity">
    <text evidence="1">Belongs to the peptidase M1 family.</text>
</comment>